<feature type="compositionally biased region" description="Acidic residues" evidence="1">
    <location>
        <begin position="231"/>
        <end position="242"/>
    </location>
</feature>
<organism evidence="2 3">
    <name type="scientific">Apophysomyces ossiformis</name>
    <dbReference type="NCBI Taxonomy" id="679940"/>
    <lineage>
        <taxon>Eukaryota</taxon>
        <taxon>Fungi</taxon>
        <taxon>Fungi incertae sedis</taxon>
        <taxon>Mucoromycota</taxon>
        <taxon>Mucoromycotina</taxon>
        <taxon>Mucoromycetes</taxon>
        <taxon>Mucorales</taxon>
        <taxon>Mucorineae</taxon>
        <taxon>Mucoraceae</taxon>
        <taxon>Apophysomyces</taxon>
    </lineage>
</organism>
<dbReference type="PANTHER" id="PTHR11567">
    <property type="entry name" value="ACID PHOSPHATASE-RELATED"/>
    <property type="match status" value="1"/>
</dbReference>
<dbReference type="InterPro" id="IPR050645">
    <property type="entry name" value="Histidine_acid_phosphatase"/>
</dbReference>
<comment type="caution">
    <text evidence="2">The sequence shown here is derived from an EMBL/GenBank/DDBJ whole genome shotgun (WGS) entry which is preliminary data.</text>
</comment>
<dbReference type="Pfam" id="PF09725">
    <property type="entry name" value="Fra10Ac1"/>
    <property type="match status" value="1"/>
</dbReference>
<dbReference type="EMBL" id="JABAYA010000018">
    <property type="protein sequence ID" value="KAF7730166.1"/>
    <property type="molecule type" value="Genomic_DNA"/>
</dbReference>
<reference evidence="2" key="1">
    <citation type="submission" date="2020-01" db="EMBL/GenBank/DDBJ databases">
        <title>Genome Sequencing of Three Apophysomyces-Like Fungal Strains Confirms a Novel Fungal Genus in the Mucoromycota with divergent Burkholderia-like Endosymbiotic Bacteria.</title>
        <authorList>
            <person name="Stajich J.E."/>
            <person name="Macias A.M."/>
            <person name="Carter-House D."/>
            <person name="Lovett B."/>
            <person name="Kasson L.R."/>
            <person name="Berry K."/>
            <person name="Grigoriev I."/>
            <person name="Chang Y."/>
            <person name="Spatafora J."/>
            <person name="Kasson M.T."/>
        </authorList>
    </citation>
    <scope>NUCLEOTIDE SEQUENCE</scope>
    <source>
        <strain evidence="2">NRRL A-21654</strain>
    </source>
</reference>
<evidence type="ECO:0000313" key="3">
    <source>
        <dbReference type="Proteomes" id="UP000605846"/>
    </source>
</evidence>
<evidence type="ECO:0000313" key="2">
    <source>
        <dbReference type="EMBL" id="KAF7730166.1"/>
    </source>
</evidence>
<feature type="compositionally biased region" description="Acidic residues" evidence="1">
    <location>
        <begin position="190"/>
        <end position="203"/>
    </location>
</feature>
<protein>
    <recommendedName>
        <fullName evidence="4">Protein FRA10AC1</fullName>
    </recommendedName>
</protein>
<sequence length="242" mass="28912">MFRNDLRGVDAYTRHKKLMRDFKNFYRSSSEVKPHETSHKTEYEILREHHRFIRDDDVEASWEQRVAKKYYDRLFKEYAICELKYYKQGKIALRWRTENEVISGKGQFVCASTRCDSTESLNSWEVNFGYVEEGIKKNELVKVRLCAECSDKLNYKTKKRLLSKTKKRAREEEEEHAVSKRPKSSKAASDEEQEEQSENEDEEQSRKEADDKASNIWSKPLEAKEEKTKEEEFEDYFADLLQ</sequence>
<dbReference type="Proteomes" id="UP000605846">
    <property type="component" value="Unassembled WGS sequence"/>
</dbReference>
<evidence type="ECO:0008006" key="4">
    <source>
        <dbReference type="Google" id="ProtNLM"/>
    </source>
</evidence>
<feature type="compositionally biased region" description="Basic and acidic residues" evidence="1">
    <location>
        <begin position="221"/>
        <end position="230"/>
    </location>
</feature>
<evidence type="ECO:0000256" key="1">
    <source>
        <dbReference type="SAM" id="MobiDB-lite"/>
    </source>
</evidence>
<feature type="compositionally biased region" description="Basic and acidic residues" evidence="1">
    <location>
        <begin position="204"/>
        <end position="213"/>
    </location>
</feature>
<dbReference type="InterPro" id="IPR019129">
    <property type="entry name" value="Folate-sensitive_fs_Fra10Ac1"/>
</dbReference>
<dbReference type="AlphaFoldDB" id="A0A8H7EV18"/>
<accession>A0A8H7EV18</accession>
<proteinExistence type="predicted"/>
<dbReference type="PANTHER" id="PTHR11567:SF25">
    <property type="entry name" value="PROTEIN FRA10AC1"/>
    <property type="match status" value="1"/>
</dbReference>
<keyword evidence="3" id="KW-1185">Reference proteome</keyword>
<name>A0A8H7EV18_9FUNG</name>
<dbReference type="GO" id="GO:0016791">
    <property type="term" value="F:phosphatase activity"/>
    <property type="evidence" value="ECO:0007669"/>
    <property type="project" value="TreeGrafter"/>
</dbReference>
<dbReference type="OrthoDB" id="197967at2759"/>
<feature type="region of interest" description="Disordered" evidence="1">
    <location>
        <begin position="164"/>
        <end position="242"/>
    </location>
</feature>
<gene>
    <name evidence="2" type="ORF">EC973_002774</name>
</gene>